<dbReference type="EMBL" id="MCIB01000039">
    <property type="protein sequence ID" value="RKD28965.1"/>
    <property type="molecule type" value="Genomic_DNA"/>
</dbReference>
<dbReference type="InterPro" id="IPR036890">
    <property type="entry name" value="HATPase_C_sf"/>
</dbReference>
<accession>A0A419SUQ9</accession>
<protein>
    <recommendedName>
        <fullName evidence="2">Histidine kinase/HSP90-like ATPase domain-containing protein</fullName>
    </recommendedName>
</protein>
<dbReference type="GO" id="GO:0004674">
    <property type="term" value="F:protein serine/threonine kinase activity"/>
    <property type="evidence" value="ECO:0007669"/>
    <property type="project" value="UniProtKB-KW"/>
</dbReference>
<dbReference type="PANTHER" id="PTHR35526:SF3">
    <property type="entry name" value="ANTI-SIGMA-F FACTOR RSBW"/>
    <property type="match status" value="1"/>
</dbReference>
<organism evidence="3 4">
    <name type="scientific">Thermohalobacter berrensis</name>
    <dbReference type="NCBI Taxonomy" id="99594"/>
    <lineage>
        <taxon>Bacteria</taxon>
        <taxon>Bacillati</taxon>
        <taxon>Bacillota</taxon>
        <taxon>Tissierellia</taxon>
        <taxon>Tissierellales</taxon>
        <taxon>Thermohalobacteraceae</taxon>
        <taxon>Thermohalobacter</taxon>
    </lineage>
</organism>
<evidence type="ECO:0000259" key="2">
    <source>
        <dbReference type="Pfam" id="PF13581"/>
    </source>
</evidence>
<dbReference type="PANTHER" id="PTHR35526">
    <property type="entry name" value="ANTI-SIGMA-F FACTOR RSBW-RELATED"/>
    <property type="match status" value="1"/>
</dbReference>
<evidence type="ECO:0000256" key="1">
    <source>
        <dbReference type="ARBA" id="ARBA00022527"/>
    </source>
</evidence>
<evidence type="ECO:0000313" key="3">
    <source>
        <dbReference type="EMBL" id="RKD28965.1"/>
    </source>
</evidence>
<keyword evidence="1" id="KW-0418">Kinase</keyword>
<keyword evidence="4" id="KW-1185">Reference proteome</keyword>
<keyword evidence="1" id="KW-0723">Serine/threonine-protein kinase</keyword>
<dbReference type="InterPro" id="IPR050267">
    <property type="entry name" value="Anti-sigma-factor_SerPK"/>
</dbReference>
<sequence>MWITINKETNSDLYNIKGLVASVLDKLNSIIKDESVLFDIKLILNELLINGVIHGNKQNKDKSVSVSVKANDRFIRIEVNDEGKGFKYNKKNYNPMELKPNGRGLIIVDGLSDEFYIEGNKVVSVKYLKKAINYNS</sequence>
<dbReference type="AlphaFoldDB" id="A0A419SUQ9"/>
<keyword evidence="1" id="KW-0808">Transferase</keyword>
<dbReference type="Proteomes" id="UP000284177">
    <property type="component" value="Unassembled WGS sequence"/>
</dbReference>
<dbReference type="RefSeq" id="WP_120170625.1">
    <property type="nucleotide sequence ID" value="NZ_MCIB01000039.1"/>
</dbReference>
<dbReference type="OrthoDB" id="9767435at2"/>
<dbReference type="CDD" id="cd16936">
    <property type="entry name" value="HATPase_RsbW-like"/>
    <property type="match status" value="1"/>
</dbReference>
<evidence type="ECO:0000313" key="4">
    <source>
        <dbReference type="Proteomes" id="UP000284177"/>
    </source>
</evidence>
<reference evidence="3 4" key="1">
    <citation type="submission" date="2016-08" db="EMBL/GenBank/DDBJ databases">
        <title>Novel Firmicutes and Novel Genomes.</title>
        <authorList>
            <person name="Poppleton D.I."/>
            <person name="Gribaldo S."/>
        </authorList>
    </citation>
    <scope>NUCLEOTIDE SEQUENCE [LARGE SCALE GENOMIC DNA]</scope>
    <source>
        <strain evidence="3 4">CTT3</strain>
    </source>
</reference>
<name>A0A419SUQ9_9FIRM</name>
<feature type="domain" description="Histidine kinase/HSP90-like ATPase" evidence="2">
    <location>
        <begin position="29"/>
        <end position="122"/>
    </location>
</feature>
<dbReference type="InterPro" id="IPR003594">
    <property type="entry name" value="HATPase_dom"/>
</dbReference>
<dbReference type="Pfam" id="PF13581">
    <property type="entry name" value="HATPase_c_2"/>
    <property type="match status" value="1"/>
</dbReference>
<gene>
    <name evidence="3" type="ORF">BET03_06325</name>
</gene>
<proteinExistence type="predicted"/>
<comment type="caution">
    <text evidence="3">The sequence shown here is derived from an EMBL/GenBank/DDBJ whole genome shotgun (WGS) entry which is preliminary data.</text>
</comment>
<dbReference type="Gene3D" id="3.30.565.10">
    <property type="entry name" value="Histidine kinase-like ATPase, C-terminal domain"/>
    <property type="match status" value="1"/>
</dbReference>
<dbReference type="SUPFAM" id="SSF55874">
    <property type="entry name" value="ATPase domain of HSP90 chaperone/DNA topoisomerase II/histidine kinase"/>
    <property type="match status" value="1"/>
</dbReference>